<dbReference type="Pfam" id="PF01345">
    <property type="entry name" value="DUF11"/>
    <property type="match status" value="2"/>
</dbReference>
<reference evidence="3 4" key="2">
    <citation type="submission" date="2019-01" db="EMBL/GenBank/DDBJ databases">
        <title>Tautonia sociabilis, a novel thermotolerant planctomycete of Isosphaeraceae family, isolated from a 4000 m deep subterranean habitat.</title>
        <authorList>
            <person name="Kovaleva O.L."/>
            <person name="Elcheninov A.G."/>
            <person name="Van Heerden E."/>
            <person name="Toshchakov S.V."/>
            <person name="Novikov A."/>
            <person name="Bonch-Osmolovskaya E.A."/>
            <person name="Kublanov I.V."/>
        </authorList>
    </citation>
    <scope>NUCLEOTIDE SEQUENCE [LARGE SCALE GENOMIC DNA]</scope>
    <source>
        <strain evidence="3 4">GM2012</strain>
    </source>
</reference>
<keyword evidence="4" id="KW-1185">Reference proteome</keyword>
<evidence type="ECO:0000259" key="2">
    <source>
        <dbReference type="Pfam" id="PF01345"/>
    </source>
</evidence>
<name>A0A432MGX4_9BACT</name>
<dbReference type="InterPro" id="IPR001434">
    <property type="entry name" value="OmcB-like_DUF11"/>
</dbReference>
<dbReference type="Proteomes" id="UP000280296">
    <property type="component" value="Unassembled WGS sequence"/>
</dbReference>
<sequence length="1041" mass="106393">MTPGPGPGPGLGFPGLPGSVMKATRGANRAATGGPDGRARRADVGSLNPPGPGASADADRARRPIGPPLPGMGGSTMARRTTRSTSGDRDDRGRFPRMGSAGMSLRMSLCAAISLGLTIGAHFVAGQAAQEVPADAPGPPRVASPGSKTPKGSAPGGDGSSSPSLAGNPVPKGPPSMSIPSRPPRDEDSGTAAVPSSDPLPAPPLVAPSRASDLVDLPNLPTGDGPPAVAGPGDGGSPPPTGLGDAPPALSLAPPLGRDDPSSVDPPSLPGGPPSVPTVMVAESGAGDDGGYADSPNPPGTSPDSGLEPVPGMPAPEGSALAGLGAKGGEGSAVWPGAPPAPPASGAMPDDPAGDPRISELTLPEDEGDPLGGITPPFPSPMDEDLGPPGVPGTAPIGGDPVFAAESGAIPPEAIGDDPAPVVDAANLGTSSPYNEADVATDPGSGALDGSPSEPIFASEPPAATPPTAPAVASEPNSLEPEPAANPMPPAVSSSRPRMALPTPVPLTPEFSAAGGPAADPRLQTSAAPPAGEATMADSLADRLPEGPRVVGLSLDVSQPPTSNINLPMDVVITLRNEGRDDAFDVLVRLPLPDGLEYVESSPPPDEQAPDGSSLSWRWASLPAGESRVIELTTTPRKAVPMDIVPRITSVMAAKSRTAVQEPKLKIDLVGPNGEVLKGSQFDFQVTVSNRGNGPARNVNLQANLTGGLQGYDLDGRLVDDRTFEMAIGTLEPNDVYGPIPLSVLAAGAGEQLCTIRATSPDVVPDTPAEEKKVNIVMPDLLLTVVGPDSRPVGSVAEYVITITNQGTAAATDVIVGFFAPESGTPDVPRDADYKQDPASRHHKIYWHLPRLDKGETREFRVPIRLDRIALYPVQVAAHSQGFTSEQDTRRGSKQTDVVGIPDVQIVSVTRKDPVIDFGDTTDFEIRIRNGGSKEATNVYVDFYTNEWIAVERTDPPDAKYDGNNPTHHGFPPIDRLAPGAERTFVVTVKAVKSPPAGRAVANFDVKIFWDGLDQATPVSSNNYVWIAEGQIARTPGGSPR</sequence>
<proteinExistence type="predicted"/>
<reference evidence="3 4" key="1">
    <citation type="submission" date="2018-12" db="EMBL/GenBank/DDBJ databases">
        <authorList>
            <person name="Toschakov S.V."/>
        </authorList>
    </citation>
    <scope>NUCLEOTIDE SEQUENCE [LARGE SCALE GENOMIC DNA]</scope>
    <source>
        <strain evidence="3 4">GM2012</strain>
    </source>
</reference>
<feature type="compositionally biased region" description="Pro residues" evidence="1">
    <location>
        <begin position="267"/>
        <end position="276"/>
    </location>
</feature>
<accession>A0A432MGX4</accession>
<comment type="caution">
    <text evidence="3">The sequence shown here is derived from an EMBL/GenBank/DDBJ whole genome shotgun (WGS) entry which is preliminary data.</text>
</comment>
<feature type="domain" description="DUF11" evidence="2">
    <location>
        <begin position="562"/>
        <end position="636"/>
    </location>
</feature>
<feature type="region of interest" description="Disordered" evidence="1">
    <location>
        <begin position="131"/>
        <end position="535"/>
    </location>
</feature>
<feature type="compositionally biased region" description="Low complexity" evidence="1">
    <location>
        <begin position="221"/>
        <end position="231"/>
    </location>
</feature>
<evidence type="ECO:0000256" key="1">
    <source>
        <dbReference type="SAM" id="MobiDB-lite"/>
    </source>
</evidence>
<dbReference type="Gene3D" id="2.60.40.10">
    <property type="entry name" value="Immunoglobulins"/>
    <property type="match status" value="3"/>
</dbReference>
<feature type="region of interest" description="Disordered" evidence="1">
    <location>
        <begin position="1"/>
        <end position="99"/>
    </location>
</feature>
<gene>
    <name evidence="3" type="ORF">TsocGM_16570</name>
</gene>
<feature type="compositionally biased region" description="Low complexity" evidence="1">
    <location>
        <begin position="470"/>
        <end position="483"/>
    </location>
</feature>
<dbReference type="PANTHER" id="PTHR34819">
    <property type="entry name" value="LARGE CYSTEINE-RICH PERIPLASMIC PROTEIN OMCB"/>
    <property type="match status" value="1"/>
</dbReference>
<feature type="compositionally biased region" description="Low complexity" evidence="1">
    <location>
        <begin position="75"/>
        <end position="85"/>
    </location>
</feature>
<dbReference type="InterPro" id="IPR051172">
    <property type="entry name" value="Chlamydia_OmcB"/>
</dbReference>
<evidence type="ECO:0000313" key="4">
    <source>
        <dbReference type="Proteomes" id="UP000280296"/>
    </source>
</evidence>
<feature type="compositionally biased region" description="Low complexity" evidence="1">
    <location>
        <begin position="242"/>
        <end position="256"/>
    </location>
</feature>
<evidence type="ECO:0000313" key="3">
    <source>
        <dbReference type="EMBL" id="RUL86178.1"/>
    </source>
</evidence>
<feature type="domain" description="DUF11" evidence="2">
    <location>
        <begin position="906"/>
        <end position="995"/>
    </location>
</feature>
<dbReference type="AlphaFoldDB" id="A0A432MGX4"/>
<organism evidence="3 4">
    <name type="scientific">Tautonia sociabilis</name>
    <dbReference type="NCBI Taxonomy" id="2080755"/>
    <lineage>
        <taxon>Bacteria</taxon>
        <taxon>Pseudomonadati</taxon>
        <taxon>Planctomycetota</taxon>
        <taxon>Planctomycetia</taxon>
        <taxon>Isosphaerales</taxon>
        <taxon>Isosphaeraceae</taxon>
        <taxon>Tautonia</taxon>
    </lineage>
</organism>
<dbReference type="EMBL" id="RYZH01000033">
    <property type="protein sequence ID" value="RUL86178.1"/>
    <property type="molecule type" value="Genomic_DNA"/>
</dbReference>
<dbReference type="InterPro" id="IPR013783">
    <property type="entry name" value="Ig-like_fold"/>
</dbReference>
<feature type="compositionally biased region" description="Low complexity" evidence="1">
    <location>
        <begin position="16"/>
        <end position="33"/>
    </location>
</feature>
<protein>
    <submittedName>
        <fullName evidence="3">DUF11 domain-containing protein</fullName>
    </submittedName>
</protein>